<dbReference type="PANTHER" id="PTHR33477">
    <property type="entry name" value="P-LOOP NTPASE DOMAIN-CONTAINING PROTEIN LPA1 HOMOLOG 1"/>
    <property type="match status" value="1"/>
</dbReference>
<organism evidence="7 8">
    <name type="scientific">Methanobacterium spitsbergense</name>
    <dbReference type="NCBI Taxonomy" id="2874285"/>
    <lineage>
        <taxon>Archaea</taxon>
        <taxon>Methanobacteriati</taxon>
        <taxon>Methanobacteriota</taxon>
        <taxon>Methanomada group</taxon>
        <taxon>Methanobacteria</taxon>
        <taxon>Methanobacteriales</taxon>
        <taxon>Methanobacteriaceae</taxon>
        <taxon>Methanobacterium</taxon>
    </lineage>
</organism>
<comment type="similarity">
    <text evidence="5">Belongs to the 2-phosphoglycerate kinase family.</text>
</comment>
<evidence type="ECO:0000256" key="5">
    <source>
        <dbReference type="HAMAP-Rule" id="MF_00769"/>
    </source>
</evidence>
<comment type="caution">
    <text evidence="7">The sequence shown here is derived from an EMBL/GenBank/DDBJ whole genome shotgun (WGS) entry which is preliminary data.</text>
</comment>
<evidence type="ECO:0000256" key="4">
    <source>
        <dbReference type="ARBA" id="ARBA00022840"/>
    </source>
</evidence>
<evidence type="ECO:0000313" key="7">
    <source>
        <dbReference type="EMBL" id="MBZ2166148.1"/>
    </source>
</evidence>
<dbReference type="InterPro" id="IPR020872">
    <property type="entry name" value="2PKG"/>
</dbReference>
<reference evidence="8" key="1">
    <citation type="journal article" date="2022" name="Microbiol. Resour. Announc.">
        <title>Draft Genome Sequence of a Methanogenic Archaeon from West Spitsbergen Permafrost.</title>
        <authorList>
            <person name="Trubitsyn V."/>
            <person name="Rivkina E."/>
            <person name="Shcherbakova V."/>
        </authorList>
    </citation>
    <scope>NUCLEOTIDE SEQUENCE [LARGE SCALE GENOMIC DNA]</scope>
    <source>
        <strain evidence="8">VT</strain>
    </source>
</reference>
<dbReference type="HAMAP" id="MF_00769">
    <property type="entry name" value="2PGK"/>
    <property type="match status" value="1"/>
</dbReference>
<evidence type="ECO:0000256" key="2">
    <source>
        <dbReference type="ARBA" id="ARBA00022741"/>
    </source>
</evidence>
<sequence length="303" mass="34540">MVEGEVGGKKYREPFSKGVLSRSLTRAEMDPDKAYTFASQIEAHLMDEGVKVINLDDLIMIVHEKLREEEGEIAEKYGLWKRIRKCDEPLIVLIGGASGVGTSSIAFEVANRLGIRNMISTDMIREVMRKIVSKELLPTIYESSYTAYRSLRIPPPPEFDEVLIGFRDHVDTVSIGVEAVIERALKEGISIVIEGVHIVPGFISEDLVSKHNVNMFVLTLQDEEVHKGRFYSRCRQQWARRPLKRYMDSFGAIRRTHKYFESQANKHHIPVIENIDVTTTIDSIIETITKTYGSEEDVRKIKS</sequence>
<dbReference type="Pfam" id="PF03477">
    <property type="entry name" value="ATP-cone"/>
    <property type="match status" value="1"/>
</dbReference>
<comment type="function">
    <text evidence="5">Catalyzes the phosphorylation of 2-phosphoglycerate to 2,3-diphosphoglycerate. Involved in the biosynthesis of cyclic 2,3-bisphosphoglycerate, a thermoprotectant.</text>
</comment>
<dbReference type="NCBIfam" id="NF003259">
    <property type="entry name" value="PRK04220.1"/>
    <property type="match status" value="1"/>
</dbReference>
<evidence type="ECO:0000313" key="8">
    <source>
        <dbReference type="Proteomes" id="UP000825933"/>
    </source>
</evidence>
<evidence type="ECO:0000256" key="3">
    <source>
        <dbReference type="ARBA" id="ARBA00022777"/>
    </source>
</evidence>
<dbReference type="GO" id="GO:0005524">
    <property type="term" value="F:ATP binding"/>
    <property type="evidence" value="ECO:0007669"/>
    <property type="project" value="UniProtKB-UniRule"/>
</dbReference>
<comment type="catalytic activity">
    <reaction evidence="5">
        <text>(2R)-2-phosphoglycerate + ATP = (2R)-2,3-bisphosphoglycerate + ADP + H(+)</text>
        <dbReference type="Rhea" id="RHEA:42408"/>
        <dbReference type="ChEBI" id="CHEBI:15378"/>
        <dbReference type="ChEBI" id="CHEBI:30616"/>
        <dbReference type="ChEBI" id="CHEBI:58248"/>
        <dbReference type="ChEBI" id="CHEBI:58289"/>
        <dbReference type="ChEBI" id="CHEBI:456216"/>
        <dbReference type="EC" id="2.7.2.16"/>
    </reaction>
</comment>
<dbReference type="SUPFAM" id="SSF52540">
    <property type="entry name" value="P-loop containing nucleoside triphosphate hydrolases"/>
    <property type="match status" value="1"/>
</dbReference>
<dbReference type="GO" id="GO:0016774">
    <property type="term" value="F:phosphotransferase activity, carboxyl group as acceptor"/>
    <property type="evidence" value="ECO:0007669"/>
    <property type="project" value="UniProtKB-UniRule"/>
</dbReference>
<keyword evidence="4 5" id="KW-0067">ATP-binding</keyword>
<protein>
    <recommendedName>
        <fullName evidence="5">2-phosphoglycerate kinase</fullName>
        <shortName evidence="5">2PGK</shortName>
        <ecNumber evidence="5">2.7.2.16</ecNumber>
    </recommendedName>
</protein>
<accession>A0A8T5UQW3</accession>
<proteinExistence type="inferred from homology"/>
<keyword evidence="3 5" id="KW-0418">Kinase</keyword>
<dbReference type="AlphaFoldDB" id="A0A8T5UQW3"/>
<dbReference type="GO" id="GO:0016301">
    <property type="term" value="F:kinase activity"/>
    <property type="evidence" value="ECO:0007669"/>
    <property type="project" value="UniProtKB-KW"/>
</dbReference>
<keyword evidence="8" id="KW-1185">Reference proteome</keyword>
<dbReference type="PROSITE" id="PS51161">
    <property type="entry name" value="ATP_CONE"/>
    <property type="match status" value="1"/>
</dbReference>
<keyword evidence="2 5" id="KW-0547">Nucleotide-binding</keyword>
<comment type="cofactor">
    <cofactor evidence="5">
        <name>a divalent metal cation</name>
        <dbReference type="ChEBI" id="CHEBI:60240"/>
    </cofactor>
</comment>
<dbReference type="InterPro" id="IPR027417">
    <property type="entry name" value="P-loop_NTPase"/>
</dbReference>
<feature type="domain" description="ATP-cone" evidence="6">
    <location>
        <begin position="1"/>
        <end position="88"/>
    </location>
</feature>
<name>A0A8T5UQW3_9EURY</name>
<dbReference type="EC" id="2.7.2.16" evidence="5"/>
<dbReference type="Gene3D" id="3.40.50.300">
    <property type="entry name" value="P-loop containing nucleotide triphosphate hydrolases"/>
    <property type="match status" value="1"/>
</dbReference>
<evidence type="ECO:0000256" key="1">
    <source>
        <dbReference type="ARBA" id="ARBA00022679"/>
    </source>
</evidence>
<dbReference type="PANTHER" id="PTHR33477:SF3">
    <property type="entry name" value="P-LOOP NTPASE DOMAIN-CONTAINING PROTEIN LPA1 HOMOLOG 1"/>
    <property type="match status" value="1"/>
</dbReference>
<gene>
    <name evidence="5" type="primary">pgk2</name>
    <name evidence="7" type="ORF">K8N75_08860</name>
</gene>
<dbReference type="EMBL" id="JAIOUQ010000009">
    <property type="protein sequence ID" value="MBZ2166148.1"/>
    <property type="molecule type" value="Genomic_DNA"/>
</dbReference>
<comment type="pathway">
    <text evidence="5">Thermoadapter biosynthesis; cyclic 2,3-diphosphoglycerate biosynthesis; cyclic 2,3-diphosphoglycerate from 2-phospho-D-glycerate: step 1/2.</text>
</comment>
<dbReference type="InterPro" id="IPR005144">
    <property type="entry name" value="ATP-cone_dom"/>
</dbReference>
<evidence type="ECO:0000259" key="6">
    <source>
        <dbReference type="PROSITE" id="PS51161"/>
    </source>
</evidence>
<dbReference type="Proteomes" id="UP000825933">
    <property type="component" value="Unassembled WGS sequence"/>
</dbReference>
<keyword evidence="1 5" id="KW-0808">Transferase</keyword>
<dbReference type="RefSeq" id="WP_223791856.1">
    <property type="nucleotide sequence ID" value="NZ_JAIOUQ010000009.1"/>
</dbReference>